<feature type="transmembrane region" description="Helical" evidence="9">
    <location>
        <begin position="32"/>
        <end position="54"/>
    </location>
</feature>
<keyword evidence="11" id="KW-1185">Reference proteome</keyword>
<evidence type="ECO:0000256" key="5">
    <source>
        <dbReference type="ARBA" id="ARBA00023136"/>
    </source>
</evidence>
<dbReference type="EMBL" id="LRPX01000049">
    <property type="protein sequence ID" value="KXA14266.1"/>
    <property type="molecule type" value="Genomic_DNA"/>
</dbReference>
<dbReference type="GO" id="GO:0062054">
    <property type="term" value="F:fluoride channel activity"/>
    <property type="evidence" value="ECO:0007669"/>
    <property type="project" value="UniProtKB-UniRule"/>
</dbReference>
<dbReference type="Pfam" id="PF02537">
    <property type="entry name" value="CRCB"/>
    <property type="match status" value="1"/>
</dbReference>
<dbReference type="PANTHER" id="PTHR28259">
    <property type="entry name" value="FLUORIDE EXPORT PROTEIN 1-RELATED"/>
    <property type="match status" value="1"/>
</dbReference>
<dbReference type="HAMAP" id="MF_00454">
    <property type="entry name" value="FluC"/>
    <property type="match status" value="1"/>
</dbReference>
<dbReference type="GO" id="GO:0005886">
    <property type="term" value="C:plasma membrane"/>
    <property type="evidence" value="ECO:0007669"/>
    <property type="project" value="UniProtKB-SubCell"/>
</dbReference>
<dbReference type="Proteomes" id="UP000070617">
    <property type="component" value="Unassembled WGS sequence"/>
</dbReference>
<dbReference type="NCBIfam" id="TIGR00494">
    <property type="entry name" value="crcB"/>
    <property type="match status" value="1"/>
</dbReference>
<proteinExistence type="inferred from homology"/>
<protein>
    <recommendedName>
        <fullName evidence="9">Fluoride-specific ion channel FluC</fullName>
    </recommendedName>
</protein>
<comment type="subcellular location">
    <subcellularLocation>
        <location evidence="1 9">Cell membrane</location>
        <topology evidence="1 9">Multi-pass membrane protein</topology>
    </subcellularLocation>
</comment>
<keyword evidence="6 9" id="KW-0407">Ion channel</keyword>
<keyword evidence="4 9" id="KW-1133">Transmembrane helix</keyword>
<feature type="binding site" evidence="9">
    <location>
        <position position="77"/>
    </location>
    <ligand>
        <name>Na(+)</name>
        <dbReference type="ChEBI" id="CHEBI:29101"/>
        <note>structural</note>
    </ligand>
</feature>
<dbReference type="GO" id="GO:0046872">
    <property type="term" value="F:metal ion binding"/>
    <property type="evidence" value="ECO:0007669"/>
    <property type="project" value="UniProtKB-KW"/>
</dbReference>
<keyword evidence="9" id="KW-0406">Ion transport</keyword>
<name>A0A133ND99_9FUSO</name>
<evidence type="ECO:0000256" key="3">
    <source>
        <dbReference type="ARBA" id="ARBA00022692"/>
    </source>
</evidence>
<keyword evidence="2 9" id="KW-1003">Cell membrane</keyword>
<evidence type="ECO:0000256" key="8">
    <source>
        <dbReference type="ARBA" id="ARBA00035585"/>
    </source>
</evidence>
<evidence type="ECO:0000256" key="4">
    <source>
        <dbReference type="ARBA" id="ARBA00022989"/>
    </source>
</evidence>
<keyword evidence="9" id="KW-0813">Transport</keyword>
<dbReference type="PANTHER" id="PTHR28259:SF1">
    <property type="entry name" value="FLUORIDE EXPORT PROTEIN 1-RELATED"/>
    <property type="match status" value="1"/>
</dbReference>
<dbReference type="GO" id="GO:0140114">
    <property type="term" value="P:cellular detoxification of fluoride"/>
    <property type="evidence" value="ECO:0007669"/>
    <property type="project" value="UniProtKB-UniRule"/>
</dbReference>
<reference evidence="11" key="1">
    <citation type="submission" date="2016-01" db="EMBL/GenBank/DDBJ databases">
        <authorList>
            <person name="Mitreva M."/>
            <person name="Pepin K.H."/>
            <person name="Mihindukulasuriya K.A."/>
            <person name="Fulton R."/>
            <person name="Fronick C."/>
            <person name="O'Laughlin M."/>
            <person name="Miner T."/>
            <person name="Herter B."/>
            <person name="Rosa B.A."/>
            <person name="Cordes M."/>
            <person name="Tomlinson C."/>
            <person name="Wollam A."/>
            <person name="Palsikar V.B."/>
            <person name="Mardis E.R."/>
            <person name="Wilson R.K."/>
        </authorList>
    </citation>
    <scope>NUCLEOTIDE SEQUENCE [LARGE SCALE GENOMIC DNA]</scope>
    <source>
        <strain evidence="11">CMW8396</strain>
    </source>
</reference>
<keyword evidence="9" id="KW-0479">Metal-binding</keyword>
<evidence type="ECO:0000256" key="6">
    <source>
        <dbReference type="ARBA" id="ARBA00023303"/>
    </source>
</evidence>
<dbReference type="AlphaFoldDB" id="A0A133ND99"/>
<evidence type="ECO:0000256" key="9">
    <source>
        <dbReference type="HAMAP-Rule" id="MF_00454"/>
    </source>
</evidence>
<feature type="transmembrane region" description="Helical" evidence="9">
    <location>
        <begin position="66"/>
        <end position="84"/>
    </location>
</feature>
<comment type="activity regulation">
    <text evidence="9">Na(+) is not transported, but it plays an essential structural role and its presence is essential for fluoride channel function.</text>
</comment>
<evidence type="ECO:0000256" key="2">
    <source>
        <dbReference type="ARBA" id="ARBA00022475"/>
    </source>
</evidence>
<dbReference type="InterPro" id="IPR003691">
    <property type="entry name" value="FluC"/>
</dbReference>
<keyword evidence="5 9" id="KW-0472">Membrane</keyword>
<accession>A0A133ND99</accession>
<comment type="similarity">
    <text evidence="7 9">Belongs to the fluoride channel Fluc/FEX (TC 1.A.43) family.</text>
</comment>
<comment type="caution">
    <text evidence="10">The sequence shown here is derived from an EMBL/GenBank/DDBJ whole genome shotgun (WGS) entry which is preliminary data.</text>
</comment>
<comment type="catalytic activity">
    <reaction evidence="8">
        <text>fluoride(in) = fluoride(out)</text>
        <dbReference type="Rhea" id="RHEA:76159"/>
        <dbReference type="ChEBI" id="CHEBI:17051"/>
    </reaction>
    <physiologicalReaction direction="left-to-right" evidence="8">
        <dbReference type="Rhea" id="RHEA:76160"/>
    </physiologicalReaction>
</comment>
<evidence type="ECO:0000256" key="7">
    <source>
        <dbReference type="ARBA" id="ARBA00035120"/>
    </source>
</evidence>
<gene>
    <name evidence="9" type="primary">fluC</name>
    <name evidence="9" type="synonym">crcB</name>
    <name evidence="10" type="ORF">HMPREF3206_01072</name>
</gene>
<dbReference type="PATRIC" id="fig|134605.3.peg.1065"/>
<feature type="transmembrane region" description="Helical" evidence="9">
    <location>
        <begin position="96"/>
        <end position="116"/>
    </location>
</feature>
<sequence length="120" mass="13083">MSEVFLVGLGGAIGSILRYGVGQIFQRTESGFPLGTLCINVLGSLCIAMISSLAIKYGYENSRLTLLLKTGICGGFTTFSTFSLESMNLLKEGNTIFFFSYICCTVLFSFLAIYIVERVI</sequence>
<keyword evidence="9" id="KW-0915">Sodium</keyword>
<evidence type="ECO:0000256" key="1">
    <source>
        <dbReference type="ARBA" id="ARBA00004651"/>
    </source>
</evidence>
<evidence type="ECO:0000313" key="11">
    <source>
        <dbReference type="Proteomes" id="UP000070617"/>
    </source>
</evidence>
<evidence type="ECO:0000313" key="10">
    <source>
        <dbReference type="EMBL" id="KXA14266.1"/>
    </source>
</evidence>
<comment type="function">
    <text evidence="9">Fluoride-specific ion channel. Important for reducing fluoride concentration in the cell, thus reducing its toxicity.</text>
</comment>
<keyword evidence="3 9" id="KW-0812">Transmembrane</keyword>
<feature type="binding site" evidence="9">
    <location>
        <position position="74"/>
    </location>
    <ligand>
        <name>Na(+)</name>
        <dbReference type="ChEBI" id="CHEBI:29101"/>
        <note>structural</note>
    </ligand>
</feature>
<organism evidence="10 11">
    <name type="scientific">Fusobacterium equinum</name>
    <dbReference type="NCBI Taxonomy" id="134605"/>
    <lineage>
        <taxon>Bacteria</taxon>
        <taxon>Fusobacteriati</taxon>
        <taxon>Fusobacteriota</taxon>
        <taxon>Fusobacteriia</taxon>
        <taxon>Fusobacteriales</taxon>
        <taxon>Fusobacteriaceae</taxon>
        <taxon>Fusobacterium</taxon>
    </lineage>
</organism>
<dbReference type="RefSeq" id="WP_008801038.1">
    <property type="nucleotide sequence ID" value="NZ_KQ956542.1"/>
</dbReference>